<protein>
    <submittedName>
        <fullName evidence="3">Uncharacterized protein</fullName>
    </submittedName>
</protein>
<keyword evidence="4" id="KW-1185">Reference proteome</keyword>
<reference evidence="4" key="1">
    <citation type="journal article" date="2019" name="Int. J. Syst. Evol. Microbiol.">
        <title>The Global Catalogue of Microorganisms (GCM) 10K type strain sequencing project: providing services to taxonomists for standard genome sequencing and annotation.</title>
        <authorList>
            <consortium name="The Broad Institute Genomics Platform"/>
            <consortium name="The Broad Institute Genome Sequencing Center for Infectious Disease"/>
            <person name="Wu L."/>
            <person name="Ma J."/>
        </authorList>
    </citation>
    <scope>NUCLEOTIDE SEQUENCE [LARGE SCALE GENOMIC DNA]</scope>
    <source>
        <strain evidence="4">XZYJT-10</strain>
    </source>
</reference>
<feature type="compositionally biased region" description="Basic residues" evidence="1">
    <location>
        <begin position="44"/>
        <end position="54"/>
    </location>
</feature>
<feature type="transmembrane region" description="Helical" evidence="2">
    <location>
        <begin position="316"/>
        <end position="337"/>
    </location>
</feature>
<evidence type="ECO:0000256" key="1">
    <source>
        <dbReference type="SAM" id="MobiDB-lite"/>
    </source>
</evidence>
<feature type="compositionally biased region" description="Basic residues" evidence="1">
    <location>
        <begin position="304"/>
        <end position="313"/>
    </location>
</feature>
<feature type="compositionally biased region" description="Basic and acidic residues" evidence="1">
    <location>
        <begin position="101"/>
        <end position="116"/>
    </location>
</feature>
<feature type="region of interest" description="Disordered" evidence="1">
    <location>
        <begin position="1"/>
        <end position="273"/>
    </location>
</feature>
<evidence type="ECO:0000313" key="4">
    <source>
        <dbReference type="Proteomes" id="UP001596548"/>
    </source>
</evidence>
<gene>
    <name evidence="3" type="ORF">ACFQS1_08865</name>
</gene>
<organism evidence="3 4">
    <name type="scientific">Paractinoplanes rhizophilus</name>
    <dbReference type="NCBI Taxonomy" id="1416877"/>
    <lineage>
        <taxon>Bacteria</taxon>
        <taxon>Bacillati</taxon>
        <taxon>Actinomycetota</taxon>
        <taxon>Actinomycetes</taxon>
        <taxon>Micromonosporales</taxon>
        <taxon>Micromonosporaceae</taxon>
        <taxon>Paractinoplanes</taxon>
    </lineage>
</organism>
<feature type="transmembrane region" description="Helical" evidence="2">
    <location>
        <begin position="457"/>
        <end position="476"/>
    </location>
</feature>
<dbReference type="Proteomes" id="UP001596548">
    <property type="component" value="Unassembled WGS sequence"/>
</dbReference>
<keyword evidence="2" id="KW-0812">Transmembrane</keyword>
<dbReference type="RefSeq" id="WP_378965712.1">
    <property type="nucleotide sequence ID" value="NZ_JBHTBJ010000004.1"/>
</dbReference>
<dbReference type="EMBL" id="JBHTBJ010000004">
    <property type="protein sequence ID" value="MFC7274088.1"/>
    <property type="molecule type" value="Genomic_DNA"/>
</dbReference>
<feature type="compositionally biased region" description="Low complexity" evidence="1">
    <location>
        <begin position="161"/>
        <end position="176"/>
    </location>
</feature>
<sequence length="477" mass="50754">MIGETPQPGEKPSTEGNPWSFSDPGPGWWRGETDRGPTDPPTGRSRHPRRRAAQHRAEDVPGGTGTLLPPEAAGPPRTGEAAEAHAAGLRDATEQLAETTPMERHHDQVDAHRYDPLRPPAGHRARRTAATVAADQPTTVAADQPTTVAADEPTTVTADLPAEVAADQPDAAPAKPSWAVETTSERKVLAGETAEKLDGETAEKLEQETAEKPAPEQPPEPDVMVLPEPSARNRPTVPIESPAPIERGPVRQTRRSRPTEPLPRATGDPETDARLERLENSPFWHPDAEQALEPLPEDRPAHAGVRRAPRRAAPKTPVAASASLIALGLLAAFFAWVSAEPFWLAMGHGDRGYATVSACTSSGVTQHCAGRFTAADGRYTIAQVTLLGVGPGHRVPGTVSPARMVSPDSPRAYLGNTSPLLQIRWLLGFILVLFCGYAIAGVTGARRLESRRARRGAVLASLAGPVLLLVGFLIGAY</sequence>
<evidence type="ECO:0000256" key="2">
    <source>
        <dbReference type="SAM" id="Phobius"/>
    </source>
</evidence>
<feature type="region of interest" description="Disordered" evidence="1">
    <location>
        <begin position="291"/>
        <end position="314"/>
    </location>
</feature>
<evidence type="ECO:0000313" key="3">
    <source>
        <dbReference type="EMBL" id="MFC7274088.1"/>
    </source>
</evidence>
<proteinExistence type="predicted"/>
<feature type="compositionally biased region" description="Basic and acidic residues" evidence="1">
    <location>
        <begin position="183"/>
        <end position="214"/>
    </location>
</feature>
<keyword evidence="2" id="KW-1133">Transmembrane helix</keyword>
<comment type="caution">
    <text evidence="3">The sequence shown here is derived from an EMBL/GenBank/DDBJ whole genome shotgun (WGS) entry which is preliminary data.</text>
</comment>
<feature type="compositionally biased region" description="Polar residues" evidence="1">
    <location>
        <begin position="136"/>
        <end position="147"/>
    </location>
</feature>
<keyword evidence="2" id="KW-0472">Membrane</keyword>
<name>A0ABW2HLI8_9ACTN</name>
<feature type="transmembrane region" description="Helical" evidence="2">
    <location>
        <begin position="423"/>
        <end position="445"/>
    </location>
</feature>
<accession>A0ABW2HLI8</accession>